<dbReference type="GO" id="GO:0031564">
    <property type="term" value="P:transcription antitermination"/>
    <property type="evidence" value="ECO:0007669"/>
    <property type="project" value="UniProtKB-KW"/>
</dbReference>
<dbReference type="NCBIfam" id="TIGR01955">
    <property type="entry name" value="RfaH"/>
    <property type="match status" value="1"/>
</dbReference>
<evidence type="ECO:0000256" key="3">
    <source>
        <dbReference type="ARBA" id="ARBA00023163"/>
    </source>
</evidence>
<dbReference type="Proteomes" id="UP000004374">
    <property type="component" value="Unassembled WGS sequence"/>
</dbReference>
<dbReference type="OrthoDB" id="9790639at2"/>
<dbReference type="Pfam" id="PF02357">
    <property type="entry name" value="NusG"/>
    <property type="match status" value="1"/>
</dbReference>
<dbReference type="STRING" id="562729.RNAN_1326"/>
<dbReference type="PANTHER" id="PTHR30265:SF7">
    <property type="entry name" value="TRANSCRIPTION ANTITERMINATION PROTEIN RFAH"/>
    <property type="match status" value="1"/>
</dbReference>
<proteinExistence type="predicted"/>
<gene>
    <name evidence="5" type="primary">rfaH</name>
    <name evidence="5" type="ORF">RNAN_1326</name>
</gene>
<dbReference type="InterPro" id="IPR006645">
    <property type="entry name" value="NGN-like_dom"/>
</dbReference>
<feature type="domain" description="NusG-like N-terminal" evidence="4">
    <location>
        <begin position="6"/>
        <end position="106"/>
    </location>
</feature>
<evidence type="ECO:0000313" key="6">
    <source>
        <dbReference type="Proteomes" id="UP000004374"/>
    </source>
</evidence>
<dbReference type="InterPro" id="IPR036735">
    <property type="entry name" value="NGN_dom_sf"/>
</dbReference>
<evidence type="ECO:0000313" key="5">
    <source>
        <dbReference type="EMBL" id="GAB58354.1"/>
    </source>
</evidence>
<dbReference type="GO" id="GO:0005829">
    <property type="term" value="C:cytosol"/>
    <property type="evidence" value="ECO:0007669"/>
    <property type="project" value="TreeGrafter"/>
</dbReference>
<dbReference type="EMBL" id="BAFK01000006">
    <property type="protein sequence ID" value="GAB58354.1"/>
    <property type="molecule type" value="Genomic_DNA"/>
</dbReference>
<comment type="caution">
    <text evidence="5">The sequence shown here is derived from an EMBL/GenBank/DDBJ whole genome shotgun (WGS) entry which is preliminary data.</text>
</comment>
<dbReference type="PANTHER" id="PTHR30265">
    <property type="entry name" value="RHO-INTERACTING TRANSCRIPTION TERMINATION FACTOR NUSG"/>
    <property type="match status" value="1"/>
</dbReference>
<evidence type="ECO:0000256" key="1">
    <source>
        <dbReference type="ARBA" id="ARBA00022814"/>
    </source>
</evidence>
<keyword evidence="1" id="KW-0889">Transcription antitermination</keyword>
<organism evidence="5 6">
    <name type="scientific">Rheinheimera nanhaiensis E407-8</name>
    <dbReference type="NCBI Taxonomy" id="562729"/>
    <lineage>
        <taxon>Bacteria</taxon>
        <taxon>Pseudomonadati</taxon>
        <taxon>Pseudomonadota</taxon>
        <taxon>Gammaproteobacteria</taxon>
        <taxon>Chromatiales</taxon>
        <taxon>Chromatiaceae</taxon>
        <taxon>Rheinheimera</taxon>
    </lineage>
</organism>
<evidence type="ECO:0000259" key="4">
    <source>
        <dbReference type="SMART" id="SM00738"/>
    </source>
</evidence>
<dbReference type="InterPro" id="IPR043425">
    <property type="entry name" value="NusG-like"/>
</dbReference>
<keyword evidence="3" id="KW-0804">Transcription</keyword>
<protein>
    <submittedName>
        <fullName evidence="5">Transcriptional antiterminator RfaH</fullName>
    </submittedName>
</protein>
<reference evidence="5 6" key="1">
    <citation type="journal article" date="2012" name="J. Bacteriol.">
        <title>Genome Sequence of the Protease-Producing Bacterium Rheinheimera nanhaiensis E407-8T, Isolated from Deep-Sea Sediment of the South China Sea.</title>
        <authorList>
            <person name="Zhang X.-Y."/>
            <person name="Zhang Y.-J."/>
            <person name="Qin Q.-L."/>
            <person name="Xie B.-B."/>
            <person name="Chen X.-L."/>
            <person name="Zhou B.-C."/>
            <person name="Zhang Y.-Z."/>
        </authorList>
    </citation>
    <scope>NUCLEOTIDE SEQUENCE [LARGE SCALE GENOMIC DNA]</scope>
    <source>
        <strain evidence="5 6">E407-8</strain>
    </source>
</reference>
<keyword evidence="6" id="KW-1185">Reference proteome</keyword>
<dbReference type="GO" id="GO:0006354">
    <property type="term" value="P:DNA-templated transcription elongation"/>
    <property type="evidence" value="ECO:0007669"/>
    <property type="project" value="InterPro"/>
</dbReference>
<dbReference type="SUPFAM" id="SSF50104">
    <property type="entry name" value="Translation proteins SH3-like domain"/>
    <property type="match status" value="1"/>
</dbReference>
<dbReference type="CDD" id="cd09892">
    <property type="entry name" value="NGN_SP_RfaH"/>
    <property type="match status" value="1"/>
</dbReference>
<name>I1DWC6_9GAMM</name>
<dbReference type="AlphaFoldDB" id="I1DWC6"/>
<dbReference type="NCBIfam" id="NF006534">
    <property type="entry name" value="PRK09014.1"/>
    <property type="match status" value="1"/>
</dbReference>
<dbReference type="RefSeq" id="WP_008219964.1">
    <property type="nucleotide sequence ID" value="NZ_BAFK01000006.1"/>
</dbReference>
<dbReference type="SMART" id="SM00738">
    <property type="entry name" value="NGN"/>
    <property type="match status" value="1"/>
</dbReference>
<dbReference type="InterPro" id="IPR008991">
    <property type="entry name" value="Translation_prot_SH3-like_sf"/>
</dbReference>
<keyword evidence="2" id="KW-0805">Transcription regulation</keyword>
<sequence>MSSQTTSQWYLLYCKPRQELRAQQHLANQGFHSFVPQITLQKLRANRWCQVTEPLFPRYLFLHLPAGQELNMRAIRATRGITDFVRFGLQLATVPQQLVAQLTAQQITLKQQLPEAGFKPGEAVNILTGPFAGLQAVFNTTDGDKRSVILVSLLGQWVASSFDNGQLAPKKPTSDA</sequence>
<accession>I1DWC6</accession>
<evidence type="ECO:0000256" key="2">
    <source>
        <dbReference type="ARBA" id="ARBA00023015"/>
    </source>
</evidence>
<dbReference type="SUPFAM" id="SSF82679">
    <property type="entry name" value="N-utilization substance G protein NusG, N-terminal domain"/>
    <property type="match status" value="1"/>
</dbReference>
<dbReference type="InterPro" id="IPR010215">
    <property type="entry name" value="Transcription_antiterm_RfaH"/>
</dbReference>
<dbReference type="Gene3D" id="3.30.70.940">
    <property type="entry name" value="NusG, N-terminal domain"/>
    <property type="match status" value="1"/>
</dbReference>